<evidence type="ECO:0000313" key="2">
    <source>
        <dbReference type="Proteomes" id="UP001155483"/>
    </source>
</evidence>
<keyword evidence="2" id="KW-1185">Reference proteome</keyword>
<comment type="caution">
    <text evidence="1">The sequence shown here is derived from an EMBL/GenBank/DDBJ whole genome shotgun (WGS) entry which is preliminary data.</text>
</comment>
<sequence length="66" mass="7607">MDTTSASNNIQKKKKPIYEAWMQDQLNNESLQEGYSPRETGILVFAESLEKAMYFKDVCEKLASKE</sequence>
<reference evidence="1" key="1">
    <citation type="submission" date="2022-09" db="EMBL/GenBank/DDBJ databases">
        <authorList>
            <person name="Yuan C."/>
            <person name="Ke Z."/>
        </authorList>
    </citation>
    <scope>NUCLEOTIDE SEQUENCE</scope>
    <source>
        <strain evidence="1">LB-8</strain>
    </source>
</reference>
<dbReference type="EMBL" id="JAOTIF010000002">
    <property type="protein sequence ID" value="MCU7548661.1"/>
    <property type="molecule type" value="Genomic_DNA"/>
</dbReference>
<evidence type="ECO:0000313" key="1">
    <source>
        <dbReference type="EMBL" id="MCU7548661.1"/>
    </source>
</evidence>
<dbReference type="RefSeq" id="WP_279296105.1">
    <property type="nucleotide sequence ID" value="NZ_JAOTIF010000002.1"/>
</dbReference>
<reference evidence="1" key="2">
    <citation type="submission" date="2023-04" db="EMBL/GenBank/DDBJ databases">
        <title>Paracnuella aquatica gen. nov., sp. nov., a member of the family Chitinophagaceae isolated from a hot spring.</title>
        <authorList>
            <person name="Wang C."/>
        </authorList>
    </citation>
    <scope>NUCLEOTIDE SEQUENCE</scope>
    <source>
        <strain evidence="1">LB-8</strain>
    </source>
</reference>
<accession>A0A9X3B7N3</accession>
<dbReference type="AlphaFoldDB" id="A0A9X3B7N3"/>
<gene>
    <name evidence="1" type="ORF">OCK74_06005</name>
</gene>
<proteinExistence type="predicted"/>
<organism evidence="1 2">
    <name type="scientific">Paraflavisolibacter caeni</name>
    <dbReference type="NCBI Taxonomy" id="2982496"/>
    <lineage>
        <taxon>Bacteria</taxon>
        <taxon>Pseudomonadati</taxon>
        <taxon>Bacteroidota</taxon>
        <taxon>Chitinophagia</taxon>
        <taxon>Chitinophagales</taxon>
        <taxon>Chitinophagaceae</taxon>
        <taxon>Paraflavisolibacter</taxon>
    </lineage>
</organism>
<protein>
    <submittedName>
        <fullName evidence="1">Uncharacterized protein</fullName>
    </submittedName>
</protein>
<dbReference type="Proteomes" id="UP001155483">
    <property type="component" value="Unassembled WGS sequence"/>
</dbReference>
<name>A0A9X3B7N3_9BACT</name>